<keyword evidence="1" id="KW-1133">Transmembrane helix</keyword>
<keyword evidence="1" id="KW-0472">Membrane</keyword>
<dbReference type="EMBL" id="FM211192">
    <property type="protein sequence ID" value="CAR71053.1"/>
    <property type="molecule type" value="Genomic_DNA"/>
</dbReference>
<evidence type="ECO:0000313" key="2">
    <source>
        <dbReference type="EMBL" id="CAR71053.1"/>
    </source>
</evidence>
<sequence length="143" mass="15934">MCTGRPTLSPVSCRAGLDNMFLSSYSSRLMRYHLAVSLAPPGLHRFSTAARLVTAHLLIVHGIVQPYWCFLPSMIITASLLLYRLYSRHDERLHQRVNTILARPDPCAVTVNSDLVVTGFGEKCSHLPCNVPPKGHRAAHFLK</sequence>
<dbReference type="HOGENOM" id="CLU_1804056_0_0_11"/>
<evidence type="ECO:0000256" key="1">
    <source>
        <dbReference type="SAM" id="Phobius"/>
    </source>
</evidence>
<proteinExistence type="predicted"/>
<accession>A0A0H3MQ68</accession>
<evidence type="ECO:0000313" key="3">
    <source>
        <dbReference type="Proteomes" id="UP000006900"/>
    </source>
</evidence>
<organism evidence="2 3">
    <name type="scientific">Mycobacterium leprae (strain Br4923)</name>
    <dbReference type="NCBI Taxonomy" id="561304"/>
    <lineage>
        <taxon>Bacteria</taxon>
        <taxon>Bacillati</taxon>
        <taxon>Actinomycetota</taxon>
        <taxon>Actinomycetes</taxon>
        <taxon>Mycobacteriales</taxon>
        <taxon>Mycobacteriaceae</taxon>
        <taxon>Mycobacterium</taxon>
    </lineage>
</organism>
<name>A0A0H3MQ68_MYCLB</name>
<dbReference type="Proteomes" id="UP000006900">
    <property type="component" value="Chromosome"/>
</dbReference>
<keyword evidence="1" id="KW-0812">Transmembrane</keyword>
<dbReference type="KEGG" id="mlb:MLBr00958"/>
<gene>
    <name evidence="2" type="ordered locus">MLBr00958</name>
</gene>
<feature type="transmembrane region" description="Helical" evidence="1">
    <location>
        <begin position="65"/>
        <end position="86"/>
    </location>
</feature>
<dbReference type="AlphaFoldDB" id="A0A0H3MQ68"/>
<reference evidence="2 3" key="1">
    <citation type="journal article" date="2009" name="Nat. Genet.">
        <title>Comparative genomic and phylogeographic analysis of Mycobacterium leprae.</title>
        <authorList>
            <person name="Monot M."/>
            <person name="Honore N."/>
            <person name="Garnier T."/>
            <person name="Zidane N."/>
            <person name="Sherafi D."/>
            <person name="Paniz-Mondolfi A."/>
            <person name="Matsuoka M."/>
            <person name="Taylor G.M."/>
            <person name="Donoghue H.D."/>
            <person name="Bouwman A."/>
            <person name="Mays S."/>
            <person name="Watson C."/>
            <person name="Lockwood D."/>
            <person name="Khamispour A."/>
            <person name="Dowlati Y."/>
            <person name="Jianping S."/>
            <person name="Rea T.H."/>
            <person name="Vera-Cabrera L."/>
            <person name="Stefani M.M."/>
            <person name="Banu S."/>
            <person name="Macdonald M."/>
            <person name="Sapkota B.R."/>
            <person name="Spencer J.S."/>
            <person name="Thomas J."/>
            <person name="Harshman K."/>
            <person name="Singh P."/>
            <person name="Busso P."/>
            <person name="Gattiker A."/>
            <person name="Rougemont J."/>
            <person name="Brennan P.J."/>
            <person name="Cole S.T."/>
        </authorList>
    </citation>
    <scope>NUCLEOTIDE SEQUENCE [LARGE SCALE GENOMIC DNA]</scope>
    <source>
        <strain evidence="3">Br4923</strain>
    </source>
</reference>
<protein>
    <submittedName>
        <fullName evidence="2">Membrane protein</fullName>
    </submittedName>
</protein>